<evidence type="ECO:0000313" key="1">
    <source>
        <dbReference type="EMBL" id="KAI0036746.1"/>
    </source>
</evidence>
<sequence length="155" mass="17695">MGLLVLVLRCYLVFQNIYVTYKTLKLPLPSSRNGGKPTIRAMTQRKRDMKGCMAIWIVWCCLAAYESAVERLISIFIPFYDEIKSVILVLFILARARGAEPIYLHVIRPFLKPYVSTLDALLDMLHSVGDFILLVLSTPLGPILSWWYGRSSRNA</sequence>
<keyword evidence="2" id="KW-1185">Reference proteome</keyword>
<protein>
    <submittedName>
        <fullName evidence="1">Uncharacterized protein</fullName>
    </submittedName>
</protein>
<name>A0ACB8QXY7_9AGAM</name>
<proteinExistence type="predicted"/>
<feature type="non-terminal residue" evidence="1">
    <location>
        <position position="155"/>
    </location>
</feature>
<dbReference type="EMBL" id="MU273468">
    <property type="protein sequence ID" value="KAI0036746.1"/>
    <property type="molecule type" value="Genomic_DNA"/>
</dbReference>
<reference evidence="1" key="1">
    <citation type="submission" date="2021-02" db="EMBL/GenBank/DDBJ databases">
        <authorList>
            <consortium name="DOE Joint Genome Institute"/>
            <person name="Ahrendt S."/>
            <person name="Looney B.P."/>
            <person name="Miyauchi S."/>
            <person name="Morin E."/>
            <person name="Drula E."/>
            <person name="Courty P.E."/>
            <person name="Chicoki N."/>
            <person name="Fauchery L."/>
            <person name="Kohler A."/>
            <person name="Kuo A."/>
            <person name="Labutti K."/>
            <person name="Pangilinan J."/>
            <person name="Lipzen A."/>
            <person name="Riley R."/>
            <person name="Andreopoulos W."/>
            <person name="He G."/>
            <person name="Johnson J."/>
            <person name="Barry K.W."/>
            <person name="Grigoriev I.V."/>
            <person name="Nagy L."/>
            <person name="Hibbett D."/>
            <person name="Henrissat B."/>
            <person name="Matheny P.B."/>
            <person name="Labbe J."/>
            <person name="Martin F."/>
        </authorList>
    </citation>
    <scope>NUCLEOTIDE SEQUENCE</scope>
    <source>
        <strain evidence="1">EC-137</strain>
    </source>
</reference>
<dbReference type="Proteomes" id="UP000814128">
    <property type="component" value="Unassembled WGS sequence"/>
</dbReference>
<comment type="caution">
    <text evidence="1">The sequence shown here is derived from an EMBL/GenBank/DDBJ whole genome shotgun (WGS) entry which is preliminary data.</text>
</comment>
<gene>
    <name evidence="1" type="ORF">K488DRAFT_28418</name>
</gene>
<accession>A0ACB8QXY7</accession>
<organism evidence="1 2">
    <name type="scientific">Vararia minispora EC-137</name>
    <dbReference type="NCBI Taxonomy" id="1314806"/>
    <lineage>
        <taxon>Eukaryota</taxon>
        <taxon>Fungi</taxon>
        <taxon>Dikarya</taxon>
        <taxon>Basidiomycota</taxon>
        <taxon>Agaricomycotina</taxon>
        <taxon>Agaricomycetes</taxon>
        <taxon>Russulales</taxon>
        <taxon>Lachnocladiaceae</taxon>
        <taxon>Vararia</taxon>
    </lineage>
</organism>
<evidence type="ECO:0000313" key="2">
    <source>
        <dbReference type="Proteomes" id="UP000814128"/>
    </source>
</evidence>
<reference evidence="1" key="2">
    <citation type="journal article" date="2022" name="New Phytol.">
        <title>Evolutionary transition to the ectomycorrhizal habit in the genomes of a hyperdiverse lineage of mushroom-forming fungi.</title>
        <authorList>
            <person name="Looney B."/>
            <person name="Miyauchi S."/>
            <person name="Morin E."/>
            <person name="Drula E."/>
            <person name="Courty P.E."/>
            <person name="Kohler A."/>
            <person name="Kuo A."/>
            <person name="LaButti K."/>
            <person name="Pangilinan J."/>
            <person name="Lipzen A."/>
            <person name="Riley R."/>
            <person name="Andreopoulos W."/>
            <person name="He G."/>
            <person name="Johnson J."/>
            <person name="Nolan M."/>
            <person name="Tritt A."/>
            <person name="Barry K.W."/>
            <person name="Grigoriev I.V."/>
            <person name="Nagy L.G."/>
            <person name="Hibbett D."/>
            <person name="Henrissat B."/>
            <person name="Matheny P.B."/>
            <person name="Labbe J."/>
            <person name="Martin F.M."/>
        </authorList>
    </citation>
    <scope>NUCLEOTIDE SEQUENCE</scope>
    <source>
        <strain evidence="1">EC-137</strain>
    </source>
</reference>